<organism evidence="3 4">
    <name type="scientific">Antarctobacter heliothermus</name>
    <dbReference type="NCBI Taxonomy" id="74033"/>
    <lineage>
        <taxon>Bacteria</taxon>
        <taxon>Pseudomonadati</taxon>
        <taxon>Pseudomonadota</taxon>
        <taxon>Alphaproteobacteria</taxon>
        <taxon>Rhodobacterales</taxon>
        <taxon>Roseobacteraceae</taxon>
        <taxon>Antarctobacter</taxon>
    </lineage>
</organism>
<name>A0A222E7F2_9RHOB</name>
<evidence type="ECO:0000313" key="4">
    <source>
        <dbReference type="Proteomes" id="UP000203589"/>
    </source>
</evidence>
<keyword evidence="3" id="KW-0547">Nucleotide-binding</keyword>
<dbReference type="OrthoDB" id="3182597at2"/>
<gene>
    <name evidence="3" type="ORF">ANTHELSMS3_03312</name>
</gene>
<evidence type="ECO:0000313" key="3">
    <source>
        <dbReference type="EMBL" id="ASP21948.1"/>
    </source>
</evidence>
<dbReference type="GO" id="GO:0004386">
    <property type="term" value="F:helicase activity"/>
    <property type="evidence" value="ECO:0007669"/>
    <property type="project" value="UniProtKB-KW"/>
</dbReference>
<keyword evidence="2" id="KW-1133">Transmembrane helix</keyword>
<evidence type="ECO:0000256" key="1">
    <source>
        <dbReference type="SAM" id="MobiDB-lite"/>
    </source>
</evidence>
<reference evidence="3 4" key="1">
    <citation type="submission" date="2017-07" db="EMBL/GenBank/DDBJ databases">
        <title>Genome Sequence of Antarctobacter heliothermus Strain SMS3 Isolated from a culture of the Diatom Skeletonema marinoi.</title>
        <authorList>
            <person name="Topel M."/>
            <person name="Pinder M.I.M."/>
            <person name="Johansson O.N."/>
            <person name="Kourtchenko O."/>
            <person name="Godhe A."/>
            <person name="Clarke A.K."/>
        </authorList>
    </citation>
    <scope>NUCLEOTIDE SEQUENCE [LARGE SCALE GENOMIC DNA]</scope>
    <source>
        <strain evidence="3 4">SMS3</strain>
    </source>
</reference>
<feature type="transmembrane region" description="Helical" evidence="2">
    <location>
        <begin position="324"/>
        <end position="345"/>
    </location>
</feature>
<proteinExistence type="predicted"/>
<keyword evidence="3" id="KW-0378">Hydrolase</keyword>
<protein>
    <submittedName>
        <fullName evidence="3">Primosomal protein N' (Replication factor Y)-superfamily II helicase</fullName>
    </submittedName>
</protein>
<dbReference type="Proteomes" id="UP000203589">
    <property type="component" value="Chromosome"/>
</dbReference>
<accession>A0A222E7F2</accession>
<keyword evidence="2" id="KW-0812">Transmembrane</keyword>
<dbReference type="AlphaFoldDB" id="A0A222E7F2"/>
<dbReference type="KEGG" id="aht:ANTHELSMS3_03312"/>
<keyword evidence="4" id="KW-1185">Reference proteome</keyword>
<sequence>MSTPQTDQSELRCPSCGGQCVYDPNVQMLKCTSCGTTQGLESPWDSAASAETDYRADTPETLPPDLPDMRAHRCETCGGEVVFTGASLSDRCPYCDGAVVLSTTDHGYRTTALIPFRVPEQAAQTHALDWVKGRIAAPRGLSETVEKGRVAGLYAPFWTFDSQEAVDYWASYTTGSGKNRRKRRTSGTMKIGFDDLLMPASPHVTPLIRDGILHQFDPRRLRPYRAGYLAGFAAERHHQSVGEGLGANEADKRLLIRNHIKANIGKSGVSNITFKTDTTGIRYRRILLPVWILHYRWKDKPMKVVVSGLDGRTFGERPFCPRKLTYYAAAASLAVIAFGLLWGAGAAP</sequence>
<dbReference type="RefSeq" id="WP_094035789.1">
    <property type="nucleotide sequence ID" value="NZ_CP022540.1"/>
</dbReference>
<keyword evidence="3" id="KW-0347">Helicase</keyword>
<feature type="region of interest" description="Disordered" evidence="1">
    <location>
        <begin position="39"/>
        <end position="67"/>
    </location>
</feature>
<keyword evidence="2" id="KW-0472">Membrane</keyword>
<dbReference type="EMBL" id="CP022540">
    <property type="protein sequence ID" value="ASP21948.1"/>
    <property type="molecule type" value="Genomic_DNA"/>
</dbReference>
<evidence type="ECO:0000256" key="2">
    <source>
        <dbReference type="SAM" id="Phobius"/>
    </source>
</evidence>
<keyword evidence="3" id="KW-0067">ATP-binding</keyword>